<keyword evidence="2" id="KW-0167">Capsid protein</keyword>
<proteinExistence type="predicted"/>
<keyword evidence="4" id="KW-1173">Viral penetration via permeabilization of host membrane</keyword>
<evidence type="ECO:0000256" key="4">
    <source>
        <dbReference type="ARBA" id="ARBA00022648"/>
    </source>
</evidence>
<dbReference type="Gene3D" id="3.90.1370.10">
    <property type="entry name" value="Protein mu-1, chain B, domain 1"/>
    <property type="match status" value="1"/>
</dbReference>
<dbReference type="Pfam" id="PF05993">
    <property type="entry name" value="Reovirus_M2"/>
    <property type="match status" value="1"/>
</dbReference>
<comment type="subcellular location">
    <subcellularLocation>
        <location evidence="1">Virion</location>
    </subcellularLocation>
</comment>
<evidence type="ECO:0000256" key="1">
    <source>
        <dbReference type="ARBA" id="ARBA00004328"/>
    </source>
</evidence>
<evidence type="ECO:0000256" key="5">
    <source>
        <dbReference type="ARBA" id="ARBA00022707"/>
    </source>
</evidence>
<evidence type="ECO:0000256" key="9">
    <source>
        <dbReference type="ARBA" id="ARBA00023288"/>
    </source>
</evidence>
<dbReference type="InterPro" id="IPR015961">
    <property type="entry name" value="Mu1_membr_pen_domI"/>
</dbReference>
<dbReference type="InterPro" id="IPR044937">
    <property type="entry name" value="Mu1_membr_pen_domIII"/>
</dbReference>
<reference evidence="12 13" key="1">
    <citation type="submission" date="2014-02" db="EMBL/GenBank/DDBJ databases">
        <title>Isolation and genomic characterization of a novel orthoreovirus from a brown-eared bulbul in Japan.</title>
        <authorList>
            <person name="Kirisawa R."/>
            <person name="Ogasawara Y."/>
            <person name="Kikuchi N."/>
            <person name="Ueda H."/>
        </authorList>
    </citation>
    <scope>NUCLEOTIDE SEQUENCE [LARGE SCALE GENOMIC DNA]</scope>
    <source>
        <strain evidence="12">Pycno-1</strain>
    </source>
</reference>
<evidence type="ECO:0000256" key="2">
    <source>
        <dbReference type="ARBA" id="ARBA00022561"/>
    </source>
</evidence>
<keyword evidence="10" id="KW-1160">Virus entry into host cell</keyword>
<keyword evidence="3" id="KW-1162">Viral penetration into host cytoplasm</keyword>
<keyword evidence="13" id="KW-1185">Reference proteome</keyword>
<keyword evidence="9" id="KW-0449">Lipoprotein</keyword>
<feature type="region of interest" description="Disordered" evidence="11">
    <location>
        <begin position="12"/>
        <end position="31"/>
    </location>
</feature>
<name>A0A0B6VNY9_9REOV</name>
<accession>A0A0B6VNY9</accession>
<keyword evidence="6" id="KW-1152">Outer capsid protein</keyword>
<dbReference type="GO" id="GO:0140267">
    <property type="term" value="P:symbiont entry into host cell via permeabilization of host membrane"/>
    <property type="evidence" value="ECO:0007669"/>
    <property type="project" value="UniProtKB-KW"/>
</dbReference>
<protein>
    <submittedName>
        <fullName evidence="12">Mu B</fullName>
    </submittedName>
</protein>
<dbReference type="Gene3D" id="1.10.2050.10">
    <property type="entry name" value="Protein mu-1, chain B, domain 3"/>
    <property type="match status" value="1"/>
</dbReference>
<evidence type="ECO:0000256" key="11">
    <source>
        <dbReference type="SAM" id="MobiDB-lite"/>
    </source>
</evidence>
<evidence type="ECO:0000256" key="7">
    <source>
        <dbReference type="ARBA" id="ARBA00022844"/>
    </source>
</evidence>
<dbReference type="InterPro" id="IPR009113">
    <property type="entry name" value="Mu1/VP4"/>
</dbReference>
<dbReference type="SUPFAM" id="SSF69908">
    <property type="entry name" value="Membrane penetration protein mu1"/>
    <property type="match status" value="1"/>
</dbReference>
<evidence type="ECO:0000313" key="13">
    <source>
        <dbReference type="Proteomes" id="UP000109464"/>
    </source>
</evidence>
<keyword evidence="5" id="KW-0519">Myristate</keyword>
<sequence>MGNATSVVQNFNIQGDGNHFSPSAETASSAVPSLSLNPGLLNPGGKAWTLIDPNLDPSDPASLRLMTTEDLPQTTEYTAPNGTGFLPSSGMYLVKAKETLNVVTDHAIAQFEKLQMACELDREYLDARGISPESVQFDNYVVYVSCYVGVSARQASRNFRDNVPVIAKSRMVNYMTSAQNVLQVLGPWEKDIREVMTMVPSSTPFGKISCDMRSVVALLDEQLPDVNLCRLYPEAAAASLAKRNGGIRWKEPDSDEAPSLATNDVAASTMGALANTIPLAEKSNTTEESMRLVAESSIDITCSRQPISSSVWARTVEPKSYNIRTLKASEALWLRQCQTTTGFDVTYTLPDGETEKHFWLAKGSTVINLEQTGSMMFEVNVEGKNYKKGDFDPNGKKLVLLLMQSKIPFESWTAASQILGIAQVGEVAVYAADSSTPDAKIIGATSLSYLFERETVTTANTEINTYLLCTWQLDSAGNDANSWPDAWDAITTLTPLTSGTVTIKGATVDQVTPADLVGSYTPEALNAALPNDAANILALRADKMARAIKNEDDSVIDEASPFSTPIQGVLAVQQRQTEGTRGIRIIQPPSFLKKLASRALHMFLGDPKSILKQATPVLKDPAVWTGFVQGIRDGIRNKSLSAGVRSVYDNVTAVQSVQTWKQGFLTQVQTLYKPS</sequence>
<dbReference type="InterPro" id="IPR015962">
    <property type="entry name" value="Mu1_membr_pen_domII"/>
</dbReference>
<keyword evidence="7" id="KW-0946">Virion</keyword>
<dbReference type="Gene3D" id="1.10.2040.10">
    <property type="entry name" value="Protein mu-1, chain B, domain 2"/>
    <property type="match status" value="1"/>
</dbReference>
<keyword evidence="8" id="KW-0325">Glycoprotein</keyword>
<evidence type="ECO:0000256" key="10">
    <source>
        <dbReference type="ARBA" id="ARBA00023296"/>
    </source>
</evidence>
<dbReference type="GO" id="GO:0046812">
    <property type="term" value="F:host cell surface binding"/>
    <property type="evidence" value="ECO:0007669"/>
    <property type="project" value="InterPro"/>
</dbReference>
<evidence type="ECO:0000256" key="3">
    <source>
        <dbReference type="ARBA" id="ARBA00022595"/>
    </source>
</evidence>
<evidence type="ECO:0000256" key="8">
    <source>
        <dbReference type="ARBA" id="ARBA00023180"/>
    </source>
</evidence>
<evidence type="ECO:0000313" key="12">
    <source>
        <dbReference type="EMBL" id="BAQ19497.1"/>
    </source>
</evidence>
<dbReference type="InterPro" id="IPR015960">
    <property type="entry name" value="Mu1_membr_pen_domIV"/>
</dbReference>
<dbReference type="InterPro" id="IPR036256">
    <property type="entry name" value="Mu1/VP4_sf"/>
</dbReference>
<dbReference type="EMBL" id="AB914764">
    <property type="protein sequence ID" value="BAQ19497.1"/>
    <property type="molecule type" value="Genomic_RNA"/>
</dbReference>
<dbReference type="Gene3D" id="2.60.120.420">
    <property type="entry name" value="Membrane penetration protein mu1, Chain B, domain 4"/>
    <property type="match status" value="1"/>
</dbReference>
<dbReference type="GO" id="GO:0039624">
    <property type="term" value="C:viral outer capsid"/>
    <property type="evidence" value="ECO:0007669"/>
    <property type="project" value="UniProtKB-KW"/>
</dbReference>
<organism evidence="12 13">
    <name type="scientific">Pycnonotidae orthoreovirus</name>
    <dbReference type="NCBI Taxonomy" id="3070176"/>
    <lineage>
        <taxon>Viruses</taxon>
        <taxon>Riboviria</taxon>
        <taxon>Orthornavirae</taxon>
        <taxon>Duplornaviricota</taxon>
        <taxon>Resentoviricetes</taxon>
        <taxon>Reovirales</taxon>
        <taxon>Spinareoviridae</taxon>
        <taxon>Orthoreovirus</taxon>
        <taxon>Orthoreovirus neoavis</taxon>
        <taxon>Neoavian orthoreovirus</taxon>
    </lineage>
</organism>
<dbReference type="Proteomes" id="UP000109464">
    <property type="component" value="Genome"/>
</dbReference>
<evidence type="ECO:0000256" key="6">
    <source>
        <dbReference type="ARBA" id="ARBA00022770"/>
    </source>
</evidence>